<protein>
    <submittedName>
        <fullName evidence="1">Uncharacterized protein</fullName>
    </submittedName>
</protein>
<proteinExistence type="predicted"/>
<dbReference type="EMBL" id="MAAO01000002">
    <property type="protein sequence ID" value="OUR99840.1"/>
    <property type="molecule type" value="Genomic_DNA"/>
</dbReference>
<accession>A0A1Y5FCT8</accession>
<evidence type="ECO:0000313" key="1">
    <source>
        <dbReference type="EMBL" id="OUR99840.1"/>
    </source>
</evidence>
<sequence length="86" mass="9930">MYIYKYNFLNELQSLRSGVKQSLQSLVNIWVILIKAQLKVLMNLVGVMFSPPVLIKRHSPENYEVVNHSPIDYVESSGLHPPSFNR</sequence>
<evidence type="ECO:0000313" key="2">
    <source>
        <dbReference type="Proteomes" id="UP000196531"/>
    </source>
</evidence>
<dbReference type="Proteomes" id="UP000196531">
    <property type="component" value="Unassembled WGS sequence"/>
</dbReference>
<dbReference type="AlphaFoldDB" id="A0A1Y5FCT8"/>
<reference evidence="2" key="1">
    <citation type="journal article" date="2017" name="Proc. Natl. Acad. Sci. U.S.A.">
        <title>Simulation of Deepwater Horizon oil plume reveals substrate specialization within a complex community of hydrocarbon-degraders.</title>
        <authorList>
            <person name="Hu P."/>
            <person name="Dubinsky E.A."/>
            <person name="Probst A.J."/>
            <person name="Wang J."/>
            <person name="Sieber C.M.K."/>
            <person name="Tom L.M."/>
            <person name="Gardinali P."/>
            <person name="Banfield J.F."/>
            <person name="Atlas R.M."/>
            <person name="Andersen G.L."/>
        </authorList>
    </citation>
    <scope>NUCLEOTIDE SEQUENCE [LARGE SCALE GENOMIC DNA]</scope>
</reference>
<organism evidence="1 2">
    <name type="scientific">Halobacteriovorax marinus</name>
    <dbReference type="NCBI Taxonomy" id="97084"/>
    <lineage>
        <taxon>Bacteria</taxon>
        <taxon>Pseudomonadati</taxon>
        <taxon>Bdellovibrionota</taxon>
        <taxon>Bacteriovoracia</taxon>
        <taxon>Bacteriovoracales</taxon>
        <taxon>Halobacteriovoraceae</taxon>
        <taxon>Halobacteriovorax</taxon>
    </lineage>
</organism>
<comment type="caution">
    <text evidence="1">The sequence shown here is derived from an EMBL/GenBank/DDBJ whole genome shotgun (WGS) entry which is preliminary data.</text>
</comment>
<gene>
    <name evidence="1" type="ORF">A9Q84_02085</name>
</gene>
<name>A0A1Y5FCT8_9BACT</name>